<evidence type="ECO:0000256" key="2">
    <source>
        <dbReference type="SAM" id="Coils"/>
    </source>
</evidence>
<dbReference type="GO" id="GO:0061630">
    <property type="term" value="F:ubiquitin protein ligase activity"/>
    <property type="evidence" value="ECO:0007669"/>
    <property type="project" value="TreeGrafter"/>
</dbReference>
<protein>
    <recommendedName>
        <fullName evidence="3">B box-type domain-containing protein</fullName>
    </recommendedName>
</protein>
<dbReference type="PANTHER" id="PTHR25462:SF229">
    <property type="entry name" value="TRANSCRIPTION INTERMEDIARY FACTOR 1-BETA"/>
    <property type="match status" value="1"/>
</dbReference>
<dbReference type="InterPro" id="IPR000315">
    <property type="entry name" value="Znf_B-box"/>
</dbReference>
<dbReference type="OrthoDB" id="6074598at2759"/>
<evidence type="ECO:0000313" key="4">
    <source>
        <dbReference type="EnsemblMetazoa" id="G28876.4:cds"/>
    </source>
</evidence>
<evidence type="ECO:0000256" key="1">
    <source>
        <dbReference type="PROSITE-ProRule" id="PRU00024"/>
    </source>
</evidence>
<keyword evidence="1" id="KW-0862">Zinc</keyword>
<accession>A0A8W8LLJ8</accession>
<organism evidence="4 5">
    <name type="scientific">Magallana gigas</name>
    <name type="common">Pacific oyster</name>
    <name type="synonym">Crassostrea gigas</name>
    <dbReference type="NCBI Taxonomy" id="29159"/>
    <lineage>
        <taxon>Eukaryota</taxon>
        <taxon>Metazoa</taxon>
        <taxon>Spiralia</taxon>
        <taxon>Lophotrochozoa</taxon>
        <taxon>Mollusca</taxon>
        <taxon>Bivalvia</taxon>
        <taxon>Autobranchia</taxon>
        <taxon>Pteriomorphia</taxon>
        <taxon>Ostreida</taxon>
        <taxon>Ostreoidea</taxon>
        <taxon>Ostreidae</taxon>
        <taxon>Magallana</taxon>
    </lineage>
</organism>
<proteinExistence type="predicted"/>
<dbReference type="EnsemblMetazoa" id="G28876.4">
    <property type="protein sequence ID" value="G28876.4:cds"/>
    <property type="gene ID" value="G28876"/>
</dbReference>
<dbReference type="InterPro" id="IPR047153">
    <property type="entry name" value="TRIM45/56/19-like"/>
</dbReference>
<dbReference type="GO" id="GO:0008270">
    <property type="term" value="F:zinc ion binding"/>
    <property type="evidence" value="ECO:0007669"/>
    <property type="project" value="UniProtKB-KW"/>
</dbReference>
<dbReference type="OMA" id="NEAWIIG"/>
<dbReference type="EnsemblMetazoa" id="G28876.3">
    <property type="protein sequence ID" value="G28876.3:cds"/>
    <property type="gene ID" value="G28876"/>
</dbReference>
<keyword evidence="2" id="KW-0175">Coiled coil</keyword>
<dbReference type="SUPFAM" id="SSF57845">
    <property type="entry name" value="B-box zinc-binding domain"/>
    <property type="match status" value="1"/>
</dbReference>
<keyword evidence="1" id="KW-0479">Metal-binding</keyword>
<feature type="coiled-coil region" evidence="2">
    <location>
        <begin position="103"/>
        <end position="159"/>
    </location>
</feature>
<name>A0A8W8LLJ8_MAGGI</name>
<keyword evidence="5" id="KW-1185">Reference proteome</keyword>
<dbReference type="Gene3D" id="2.120.10.30">
    <property type="entry name" value="TolB, C-terminal domain"/>
    <property type="match status" value="1"/>
</dbReference>
<evidence type="ECO:0000313" key="5">
    <source>
        <dbReference type="Proteomes" id="UP000005408"/>
    </source>
</evidence>
<dbReference type="Proteomes" id="UP000005408">
    <property type="component" value="Unassembled WGS sequence"/>
</dbReference>
<dbReference type="SUPFAM" id="SSF58113">
    <property type="entry name" value="Apolipoprotein A-I"/>
    <property type="match status" value="1"/>
</dbReference>
<sequence length="552" mass="63380">MATFRSWVQDINECHLCGKSSIEFCNSCQLNLCVNCVSKHVDKFQSLSHDIVPFKNRKIHWVFPECKFHQGQRCEVHCQDCQTPICIKCCIGAHKHHDASEIVEVVELKQQEIRKDIEEIETKLIPEYKKINTYLQGRLTKVTEELTNTEQEKERLRTTWHQEVDDIFDQVGIAIQAMKKSCLENVTAYQTKIKNLIEEMTQAIQENKQFLKTTKPLDVFNYKSNLNEYRNIIKVSVKYPSLKANIVEGKELSIEMGETKALLAHTSLSNSAVDVLCTSQKYLLTMARVIADIPTEHKPLRRMVCVGENEAWIIGSNKTISRVDIHGCVKETVVTNCRLWPDDISVTNQGELIYSDCNKRTVNIIRTGQCKIEILITTPWDWIPSRMHCTRSGDTLVSMFNGQKKKIIRYHGKKKMQVIEKDEHEKPIFEDGNFVLYLSENNNGNVCASDMNAGVLVAIDMEGRVRFRYDGTPVRKRDQFSPRNIVTDSLSQIIVTDYNNSCLHILDQNGQFLKCLECHGLNKINALSLDKDGRLWAGLFESGKIKVIQYLN</sequence>
<reference evidence="4" key="1">
    <citation type="submission" date="2022-08" db="UniProtKB">
        <authorList>
            <consortium name="EnsemblMetazoa"/>
        </authorList>
    </citation>
    <scope>IDENTIFICATION</scope>
    <source>
        <strain evidence="4">05x7-T-G4-1.051#20</strain>
    </source>
</reference>
<dbReference type="Gene3D" id="1.20.5.1230">
    <property type="entry name" value="Apolipoprotein A-I"/>
    <property type="match status" value="1"/>
</dbReference>
<feature type="coiled-coil region" evidence="2">
    <location>
        <begin position="186"/>
        <end position="213"/>
    </location>
</feature>
<feature type="domain" description="B box-type" evidence="3">
    <location>
        <begin position="66"/>
        <end position="102"/>
    </location>
</feature>
<feature type="domain" description="B box-type" evidence="3">
    <location>
        <begin position="9"/>
        <end position="54"/>
    </location>
</feature>
<dbReference type="AlphaFoldDB" id="A0A8W8LLJ8"/>
<dbReference type="SUPFAM" id="SSF101898">
    <property type="entry name" value="NHL repeat"/>
    <property type="match status" value="1"/>
</dbReference>
<dbReference type="InterPro" id="IPR011042">
    <property type="entry name" value="6-blade_b-propeller_TolB-like"/>
</dbReference>
<keyword evidence="1" id="KW-0863">Zinc-finger</keyword>
<dbReference type="PANTHER" id="PTHR25462">
    <property type="entry name" value="BONUS, ISOFORM C-RELATED"/>
    <property type="match status" value="1"/>
</dbReference>
<dbReference type="Gene3D" id="3.30.160.60">
    <property type="entry name" value="Classic Zinc Finger"/>
    <property type="match status" value="1"/>
</dbReference>
<evidence type="ECO:0000259" key="3">
    <source>
        <dbReference type="PROSITE" id="PS50119"/>
    </source>
</evidence>
<dbReference type="GO" id="GO:0006513">
    <property type="term" value="P:protein monoubiquitination"/>
    <property type="evidence" value="ECO:0007669"/>
    <property type="project" value="TreeGrafter"/>
</dbReference>
<dbReference type="PROSITE" id="PS50119">
    <property type="entry name" value="ZF_BBOX"/>
    <property type="match status" value="2"/>
</dbReference>